<reference evidence="2 4" key="2">
    <citation type="submission" date="2016-11" db="EMBL/GenBank/DDBJ databases">
        <title>Whole genomes of Flavobacteriaceae.</title>
        <authorList>
            <person name="Stine C."/>
            <person name="Li C."/>
            <person name="Tadesse D."/>
        </authorList>
    </citation>
    <scope>NUCLEOTIDE SEQUENCE [LARGE SCALE GENOMIC DNA]</scope>
    <source>
        <strain evidence="2 4">ATCC 51468</strain>
    </source>
</reference>
<dbReference type="EMBL" id="JPRK01000004">
    <property type="protein sequence ID" value="KIO54185.1"/>
    <property type="molecule type" value="Genomic_DNA"/>
</dbReference>
<accession>A0A0D0EMY5</accession>
<name>A0A0D0EMY5_9FLAO</name>
<dbReference type="STRING" id="37752.IW18_04080"/>
<evidence type="ECO:0000313" key="1">
    <source>
        <dbReference type="EMBL" id="KIO54185.1"/>
    </source>
</evidence>
<protein>
    <submittedName>
        <fullName evidence="1">Uncharacterized protein</fullName>
    </submittedName>
</protein>
<dbReference type="OrthoDB" id="10013178at2"/>
<dbReference type="Proteomes" id="UP000032061">
    <property type="component" value="Unassembled WGS sequence"/>
</dbReference>
<keyword evidence="4" id="KW-1185">Reference proteome</keyword>
<proteinExistence type="predicted"/>
<reference evidence="1 3" key="1">
    <citation type="submission" date="2015-01" db="EMBL/GenBank/DDBJ databases">
        <title>Genome of Flavobacterium hibernum DSM 12611.</title>
        <authorList>
            <person name="Stropko S.J."/>
            <person name="Pipes S.E."/>
            <person name="Newman J.D."/>
        </authorList>
    </citation>
    <scope>NUCLEOTIDE SEQUENCE [LARGE SCALE GENOMIC DNA]</scope>
    <source>
        <strain evidence="1 3">DSM 12611</strain>
    </source>
</reference>
<organism evidence="1 3">
    <name type="scientific">Flavobacterium hibernum</name>
    <dbReference type="NCBI Taxonomy" id="37752"/>
    <lineage>
        <taxon>Bacteria</taxon>
        <taxon>Pseudomonadati</taxon>
        <taxon>Bacteroidota</taxon>
        <taxon>Flavobacteriia</taxon>
        <taxon>Flavobacteriales</taxon>
        <taxon>Flavobacteriaceae</taxon>
        <taxon>Flavobacterium</taxon>
    </lineage>
</organism>
<evidence type="ECO:0000313" key="2">
    <source>
        <dbReference type="EMBL" id="OXA89710.1"/>
    </source>
</evidence>
<comment type="caution">
    <text evidence="1">The sequence shown here is derived from an EMBL/GenBank/DDBJ whole genome shotgun (WGS) entry which is preliminary data.</text>
</comment>
<dbReference type="Proteomes" id="UP000198302">
    <property type="component" value="Unassembled WGS sequence"/>
</dbReference>
<sequence length="257" mass="29773">MNNANICILILSTKAESYRGFITSIENSWYKEAVNKGFKVFFYSGGHSENCVYSHNEIRVTEADSIENCYRKFVSAKNVLLDNYPDVELIYRTNLSSYIDISNFSKYINKCSFDNDSYHGVQGKANLWSEIFFKNKYLHLLLKYLHLGPKVSFFSGAGFFIGTKLCNTLSLDDSKNYLIDDVEIGRQITKFKAHNVKYERIYVTDSYVKIKKKDLDVLVNDFMLFHYKFKTSDRNADIDNVAKFSSLDFRSNLLTTS</sequence>
<evidence type="ECO:0000313" key="3">
    <source>
        <dbReference type="Proteomes" id="UP000032061"/>
    </source>
</evidence>
<dbReference type="AlphaFoldDB" id="A0A0D0EMY5"/>
<gene>
    <name evidence="2" type="ORF">B0A73_04835</name>
    <name evidence="1" type="ORF">IW18_04080</name>
</gene>
<dbReference type="RefSeq" id="WP_041516290.1">
    <property type="nucleotide sequence ID" value="NZ_JPRK01000004.1"/>
</dbReference>
<dbReference type="EMBL" id="MUGX01000008">
    <property type="protein sequence ID" value="OXA89710.1"/>
    <property type="molecule type" value="Genomic_DNA"/>
</dbReference>
<evidence type="ECO:0000313" key="4">
    <source>
        <dbReference type="Proteomes" id="UP000198302"/>
    </source>
</evidence>